<dbReference type="PROSITE" id="PS51257">
    <property type="entry name" value="PROKAR_LIPOPROTEIN"/>
    <property type="match status" value="1"/>
</dbReference>
<accession>A0A7C9N171</accession>
<sequence length="391" mass="41430">MQYRMRLVSLALVAWLAACGDGGPDTRAVRVAGDSLSDSGTFGFKATVQGRTLADTWIWTDHVASALGVGALCPRYLAADANQVALNTNPAFAACSSHAVVRVRINVPPDMAASDDSPFSILQQLEDLSATRYDPEELLLLDGGGNDLADLMRGFLTLGTELQAPLPFADTRFVKLLGELGVVPASAAATDLAQAGGQYMLALADRFSAQIRAQALERGAQRVVLLTMPDLTRTPYFQAMLAAVAQANGGGNAGQAAALQVQAMADGWIQAFNARLKASFATEARVAVVDFHAALRLWVTPAAVAGQPNPYGFINTTDPACAPTGTDAMGLPSYFLGSCFAADLSRQLPQAALNPGWWSGHVFADDFHGSPRTNQLMAELVLDTLRNRGWY</sequence>
<dbReference type="InterPro" id="IPR001087">
    <property type="entry name" value="GDSL"/>
</dbReference>
<dbReference type="Pfam" id="PF00657">
    <property type="entry name" value="Lipase_GDSL"/>
    <property type="match status" value="1"/>
</dbReference>
<dbReference type="AlphaFoldDB" id="A0A7C9N171"/>
<evidence type="ECO:0000313" key="2">
    <source>
        <dbReference type="EMBL" id="MYZ50980.1"/>
    </source>
</evidence>
<protein>
    <submittedName>
        <fullName evidence="2">Phospholipase</fullName>
    </submittedName>
</protein>
<name>A0A7C9N171_9BURK</name>
<comment type="caution">
    <text evidence="2">The sequence shown here is derived from an EMBL/GenBank/DDBJ whole genome shotgun (WGS) entry which is preliminary data.</text>
</comment>
<dbReference type="Proteomes" id="UP000481947">
    <property type="component" value="Unassembled WGS sequence"/>
</dbReference>
<reference evidence="2 3" key="1">
    <citation type="submission" date="2019-09" db="EMBL/GenBank/DDBJ databases">
        <title>Identification of Malikia spinosa a prominent benzene-, toluene-, and ethylbenzene-degrading bacterium: enrichment, isolation and whole genome sequencing.</title>
        <authorList>
            <person name="Tancsics A."/>
            <person name="Revesz F."/>
            <person name="Kriszt B."/>
        </authorList>
    </citation>
    <scope>NUCLEOTIDE SEQUENCE [LARGE SCALE GENOMIC DNA]</scope>
    <source>
        <strain evidence="2 3">AB6</strain>
    </source>
</reference>
<gene>
    <name evidence="2" type="ORF">F5985_02230</name>
</gene>
<feature type="signal peptide" evidence="1">
    <location>
        <begin position="1"/>
        <end position="20"/>
    </location>
</feature>
<evidence type="ECO:0000313" key="3">
    <source>
        <dbReference type="Proteomes" id="UP000481947"/>
    </source>
</evidence>
<dbReference type="SUPFAM" id="SSF52266">
    <property type="entry name" value="SGNH hydrolase"/>
    <property type="match status" value="1"/>
</dbReference>
<dbReference type="EMBL" id="VYSB01000001">
    <property type="protein sequence ID" value="MYZ50980.1"/>
    <property type="molecule type" value="Genomic_DNA"/>
</dbReference>
<keyword evidence="1" id="KW-0732">Signal</keyword>
<proteinExistence type="predicted"/>
<dbReference type="InterPro" id="IPR036514">
    <property type="entry name" value="SGNH_hydro_sf"/>
</dbReference>
<dbReference type="RefSeq" id="WP_202428021.1">
    <property type="nucleotide sequence ID" value="NZ_VYSB01000001.1"/>
</dbReference>
<feature type="chain" id="PRO_5028831614" evidence="1">
    <location>
        <begin position="21"/>
        <end position="391"/>
    </location>
</feature>
<evidence type="ECO:0000256" key="1">
    <source>
        <dbReference type="SAM" id="SignalP"/>
    </source>
</evidence>
<organism evidence="2 3">
    <name type="scientific">Malikia spinosa</name>
    <dbReference type="NCBI Taxonomy" id="86180"/>
    <lineage>
        <taxon>Bacteria</taxon>
        <taxon>Pseudomonadati</taxon>
        <taxon>Pseudomonadota</taxon>
        <taxon>Betaproteobacteria</taxon>
        <taxon>Burkholderiales</taxon>
        <taxon>Comamonadaceae</taxon>
        <taxon>Malikia</taxon>
    </lineage>
</organism>
<dbReference type="Gene3D" id="3.40.50.1110">
    <property type="entry name" value="SGNH hydrolase"/>
    <property type="match status" value="1"/>
</dbReference>
<dbReference type="GO" id="GO:0016788">
    <property type="term" value="F:hydrolase activity, acting on ester bonds"/>
    <property type="evidence" value="ECO:0007669"/>
    <property type="project" value="InterPro"/>
</dbReference>